<dbReference type="Pfam" id="PF15071">
    <property type="entry name" value="TMEM220"/>
    <property type="match status" value="1"/>
</dbReference>
<dbReference type="OrthoDB" id="9924288at2759"/>
<feature type="non-terminal residue" evidence="2">
    <location>
        <position position="165"/>
    </location>
</feature>
<dbReference type="PANTHER" id="PTHR34262">
    <property type="entry name" value="TRANSMEMBRANE PROTEIN 220"/>
    <property type="match status" value="1"/>
</dbReference>
<evidence type="ECO:0000313" key="2">
    <source>
        <dbReference type="EMBL" id="NXS43840.1"/>
    </source>
</evidence>
<sequence>VEAVLTMAGLLWRLCNLLMAAFFGLAAAVQVNDPDAGLWTVVYLVPATLTLLVSINPSITDNGVWRSLCDLHSAGCIVGTIALACFLFAYTQGNILHKEEGREMFGLVIITIWMSLCRSSAKSPLGGVRLIAAIVVALFPFPLWLYVYVNKEMRASWPMHCKTVI</sequence>
<dbReference type="EMBL" id="VYZW01027906">
    <property type="protein sequence ID" value="NXS43840.1"/>
    <property type="molecule type" value="Genomic_DNA"/>
</dbReference>
<keyword evidence="1" id="KW-1133">Transmembrane helix</keyword>
<dbReference type="PANTHER" id="PTHR34262:SF1">
    <property type="entry name" value="TRANSMEMBRANE PROTEIN 220"/>
    <property type="match status" value="1"/>
</dbReference>
<dbReference type="AlphaFoldDB" id="A0A7L2UDP8"/>
<reference evidence="2 3" key="1">
    <citation type="submission" date="2019-09" db="EMBL/GenBank/DDBJ databases">
        <title>Bird 10,000 Genomes (B10K) Project - Family phase.</title>
        <authorList>
            <person name="Zhang G."/>
        </authorList>
    </citation>
    <scope>NUCLEOTIDE SEQUENCE [LARGE SCALE GENOMIC DNA]</scope>
    <source>
        <strain evidence="2">B10K-DU-012-56</strain>
    </source>
</reference>
<keyword evidence="1" id="KW-0812">Transmembrane</keyword>
<dbReference type="InterPro" id="IPR029377">
    <property type="entry name" value="TMEM220"/>
</dbReference>
<feature type="transmembrane region" description="Helical" evidence="1">
    <location>
        <begin position="6"/>
        <end position="29"/>
    </location>
</feature>
<comment type="caution">
    <text evidence="2">The sequence shown here is derived from an EMBL/GenBank/DDBJ whole genome shotgun (WGS) entry which is preliminary data.</text>
</comment>
<accession>A0A7L2UDP8</accession>
<keyword evidence="1" id="KW-0472">Membrane</keyword>
<feature type="transmembrane region" description="Helical" evidence="1">
    <location>
        <begin position="127"/>
        <end position="149"/>
    </location>
</feature>
<feature type="transmembrane region" description="Helical" evidence="1">
    <location>
        <begin position="71"/>
        <end position="91"/>
    </location>
</feature>
<evidence type="ECO:0000256" key="1">
    <source>
        <dbReference type="SAM" id="Phobius"/>
    </source>
</evidence>
<feature type="non-terminal residue" evidence="2">
    <location>
        <position position="1"/>
    </location>
</feature>
<name>A0A7L2UDP8_BALRX</name>
<organism evidence="2 3">
    <name type="scientific">Balaeniceps rex</name>
    <name type="common">Shoebill</name>
    <dbReference type="NCBI Taxonomy" id="33584"/>
    <lineage>
        <taxon>Eukaryota</taxon>
        <taxon>Metazoa</taxon>
        <taxon>Chordata</taxon>
        <taxon>Craniata</taxon>
        <taxon>Vertebrata</taxon>
        <taxon>Euteleostomi</taxon>
        <taxon>Archelosauria</taxon>
        <taxon>Archosauria</taxon>
        <taxon>Dinosauria</taxon>
        <taxon>Saurischia</taxon>
        <taxon>Theropoda</taxon>
        <taxon>Coelurosauria</taxon>
        <taxon>Aves</taxon>
        <taxon>Neognathae</taxon>
        <taxon>Neoaves</taxon>
        <taxon>Aequornithes</taxon>
        <taxon>Pelecaniformes</taxon>
        <taxon>Balaenicipitidae</taxon>
        <taxon>Balaeniceps</taxon>
    </lineage>
</organism>
<protein>
    <submittedName>
        <fullName evidence="2">TM220 protein</fullName>
    </submittedName>
</protein>
<evidence type="ECO:0000313" key="3">
    <source>
        <dbReference type="Proteomes" id="UP000528411"/>
    </source>
</evidence>
<proteinExistence type="predicted"/>
<gene>
    <name evidence="2" type="primary">Tmem220</name>
    <name evidence="2" type="ORF">BALREX_R01543</name>
</gene>
<feature type="transmembrane region" description="Helical" evidence="1">
    <location>
        <begin position="36"/>
        <end position="59"/>
    </location>
</feature>
<dbReference type="Proteomes" id="UP000528411">
    <property type="component" value="Unassembled WGS sequence"/>
</dbReference>
<keyword evidence="3" id="KW-1185">Reference proteome</keyword>